<dbReference type="RefSeq" id="WP_045519128.1">
    <property type="nucleotide sequence ID" value="NZ_BAWM01000026.1"/>
</dbReference>
<sequence>MKSFVVGFHQEDNVDSMQIQKLSQEDFEKATEGGTRHLFDLDTNIGFFVFFDAEDADGDVSYMVLQYEDPTGEDGSEDPVGCYSFQLKDFYEFTALYLNDLEFNEEVSEEEEDYGPIHHLAHLLFHIVEEGKDLEV</sequence>
<evidence type="ECO:0000313" key="1">
    <source>
        <dbReference type="EMBL" id="NYE03830.1"/>
    </source>
</evidence>
<reference evidence="2" key="2">
    <citation type="submission" date="2020-08" db="EMBL/GenBank/DDBJ databases">
        <title>The Agave Microbiome: Exploring the role of microbial communities in plant adaptations to desert environments.</title>
        <authorList>
            <person name="Partida-Martinez L.P."/>
        </authorList>
    </citation>
    <scope>NUCLEOTIDE SEQUENCE [LARGE SCALE GENOMIC DNA]</scope>
    <source>
        <strain evidence="2">AT2.8</strain>
    </source>
</reference>
<evidence type="ECO:0000313" key="2">
    <source>
        <dbReference type="Proteomes" id="UP000548423"/>
    </source>
</evidence>
<organism evidence="1 2">
    <name type="scientific">Neobacillus niacini</name>
    <dbReference type="NCBI Taxonomy" id="86668"/>
    <lineage>
        <taxon>Bacteria</taxon>
        <taxon>Bacillati</taxon>
        <taxon>Bacillota</taxon>
        <taxon>Bacilli</taxon>
        <taxon>Bacillales</taxon>
        <taxon>Bacillaceae</taxon>
        <taxon>Neobacillus</taxon>
    </lineage>
</organism>
<comment type="caution">
    <text evidence="1">The sequence shown here is derived from an EMBL/GenBank/DDBJ whole genome shotgun (WGS) entry which is preliminary data.</text>
</comment>
<dbReference type="Proteomes" id="UP000548423">
    <property type="component" value="Unassembled WGS sequence"/>
</dbReference>
<evidence type="ECO:0008006" key="3">
    <source>
        <dbReference type="Google" id="ProtNLM"/>
    </source>
</evidence>
<reference evidence="2" key="1">
    <citation type="submission" date="2020-07" db="EMBL/GenBank/DDBJ databases">
        <authorList>
            <person name="Partida-Martinez L."/>
            <person name="Huntemann M."/>
            <person name="Clum A."/>
            <person name="Wang J."/>
            <person name="Palaniappan K."/>
            <person name="Ritter S."/>
            <person name="Chen I.-M."/>
            <person name="Stamatis D."/>
            <person name="Reddy T."/>
            <person name="O'Malley R."/>
            <person name="Daum C."/>
            <person name="Shapiro N."/>
            <person name="Ivanova N."/>
            <person name="Kyrpides N."/>
            <person name="Woyke T."/>
        </authorList>
    </citation>
    <scope>NUCLEOTIDE SEQUENCE [LARGE SCALE GENOMIC DNA]</scope>
    <source>
        <strain evidence="2">AT2.8</strain>
    </source>
</reference>
<accession>A0A852T548</accession>
<dbReference type="OrthoDB" id="2913717at2"/>
<name>A0A852T548_9BACI</name>
<dbReference type="EMBL" id="JACCBX010000001">
    <property type="protein sequence ID" value="NYE03830.1"/>
    <property type="molecule type" value="Genomic_DNA"/>
</dbReference>
<gene>
    <name evidence="1" type="ORF">F4694_000549</name>
</gene>
<proteinExistence type="predicted"/>
<dbReference type="AlphaFoldDB" id="A0A852T548"/>
<protein>
    <recommendedName>
        <fullName evidence="3">Cytosolic protein</fullName>
    </recommendedName>
</protein>